<feature type="short sequence motif" description="VHIID" evidence="3">
    <location>
        <begin position="149"/>
        <end position="153"/>
    </location>
</feature>
<protein>
    <recommendedName>
        <fullName evidence="6">Scarecrow-like protein 23</fullName>
    </recommendedName>
</protein>
<comment type="similarity">
    <text evidence="3">Belongs to the GRAS family.</text>
</comment>
<dbReference type="Pfam" id="PF03514">
    <property type="entry name" value="GRAS"/>
    <property type="match status" value="1"/>
</dbReference>
<keyword evidence="1" id="KW-0805">Transcription regulation</keyword>
<evidence type="ECO:0000256" key="2">
    <source>
        <dbReference type="ARBA" id="ARBA00023163"/>
    </source>
</evidence>
<feature type="region of interest" description="Leucine repeat II (LRII)" evidence="3">
    <location>
        <begin position="193"/>
        <end position="225"/>
    </location>
</feature>
<name>A0A9Q1KS27_9CARY</name>
<dbReference type="PANTHER" id="PTHR31636">
    <property type="entry name" value="OSJNBA0084A10.13 PROTEIN-RELATED"/>
    <property type="match status" value="1"/>
</dbReference>
<keyword evidence="5" id="KW-1185">Reference proteome</keyword>
<evidence type="ECO:0000256" key="3">
    <source>
        <dbReference type="PROSITE-ProRule" id="PRU01191"/>
    </source>
</evidence>
<comment type="caution">
    <text evidence="3">Lacks conserved residue(s) required for the propagation of feature annotation.</text>
</comment>
<dbReference type="AlphaFoldDB" id="A0A9Q1KS27"/>
<accession>A0A9Q1KS27</accession>
<feature type="region of interest" description="SAW" evidence="3">
    <location>
        <begin position="327"/>
        <end position="386"/>
    </location>
</feature>
<dbReference type="InterPro" id="IPR005202">
    <property type="entry name" value="TF_GRAS"/>
</dbReference>
<dbReference type="OrthoDB" id="757063at2759"/>
<sequence length="386" mass="41283">MLSASTPAFPLAGAGAGAGDDGDTADACDGTATALHLLGLLLKCAEFISTGDLAGAGDILPEIFELSTPFGSPAARVAAFFGHALHARLLSASLRPIPIEKLKTLTLVSQMRKFHSALQAYNSITPFVKFSHFTANQAIYEALDGEDRVHVVDVDIMQGLQWPGLFHILASRPRKPLSVRVTGFGASSELLSQTGKRLAEFAASLGLPFEFNPVEGKIGNLVDLGRVGSLPNEVTVVHWMHHSLYDISGSDLGTLRVLSAVRPRLVTMVEQDMDVDQTGSFLGRFVEALHYYSALFDALGEGLGRDNLQRHQVEQQLFGCEIRNILAVGGPKRRLTGGDRVGRWGDELTRVGFEPVSLAGSPATQASLLLGYGMALASRRVGCSFS</sequence>
<evidence type="ECO:0008006" key="6">
    <source>
        <dbReference type="Google" id="ProtNLM"/>
    </source>
</evidence>
<proteinExistence type="inferred from homology"/>
<evidence type="ECO:0000313" key="5">
    <source>
        <dbReference type="Proteomes" id="UP001153076"/>
    </source>
</evidence>
<organism evidence="4 5">
    <name type="scientific">Carnegiea gigantea</name>
    <dbReference type="NCBI Taxonomy" id="171969"/>
    <lineage>
        <taxon>Eukaryota</taxon>
        <taxon>Viridiplantae</taxon>
        <taxon>Streptophyta</taxon>
        <taxon>Embryophyta</taxon>
        <taxon>Tracheophyta</taxon>
        <taxon>Spermatophyta</taxon>
        <taxon>Magnoliopsida</taxon>
        <taxon>eudicotyledons</taxon>
        <taxon>Gunneridae</taxon>
        <taxon>Pentapetalae</taxon>
        <taxon>Caryophyllales</taxon>
        <taxon>Cactineae</taxon>
        <taxon>Cactaceae</taxon>
        <taxon>Cactoideae</taxon>
        <taxon>Echinocereeae</taxon>
        <taxon>Carnegiea</taxon>
    </lineage>
</organism>
<dbReference type="PROSITE" id="PS50985">
    <property type="entry name" value="GRAS"/>
    <property type="match status" value="1"/>
</dbReference>
<reference evidence="4" key="1">
    <citation type="submission" date="2022-04" db="EMBL/GenBank/DDBJ databases">
        <title>Carnegiea gigantea Genome sequencing and assembly v2.</title>
        <authorList>
            <person name="Copetti D."/>
            <person name="Sanderson M.J."/>
            <person name="Burquez A."/>
            <person name="Wojciechowski M.F."/>
        </authorList>
    </citation>
    <scope>NUCLEOTIDE SEQUENCE</scope>
    <source>
        <strain evidence="4">SGP5-SGP5p</strain>
        <tissue evidence="4">Aerial part</tissue>
    </source>
</reference>
<evidence type="ECO:0000313" key="4">
    <source>
        <dbReference type="EMBL" id="KAJ8448805.1"/>
    </source>
</evidence>
<dbReference type="EMBL" id="JAKOGI010000027">
    <property type="protein sequence ID" value="KAJ8448805.1"/>
    <property type="molecule type" value="Genomic_DNA"/>
</dbReference>
<dbReference type="Proteomes" id="UP001153076">
    <property type="component" value="Unassembled WGS sequence"/>
</dbReference>
<evidence type="ECO:0000256" key="1">
    <source>
        <dbReference type="ARBA" id="ARBA00023015"/>
    </source>
</evidence>
<feature type="short sequence motif" description="LxCxE motif" evidence="3">
    <location>
        <begin position="42"/>
        <end position="46"/>
    </location>
</feature>
<gene>
    <name evidence="4" type="ORF">Cgig2_011426</name>
</gene>
<comment type="caution">
    <text evidence="4">The sequence shown here is derived from an EMBL/GenBank/DDBJ whole genome shotgun (WGS) entry which is preliminary data.</text>
</comment>
<keyword evidence="2" id="KW-0804">Transcription</keyword>
<feature type="region of interest" description="VHIID" evidence="3">
    <location>
        <begin position="118"/>
        <end position="183"/>
    </location>
</feature>